<reference evidence="1 2" key="1">
    <citation type="submission" date="2024-01" db="EMBL/GenBank/DDBJ databases">
        <title>Genome assemblies of Stephania.</title>
        <authorList>
            <person name="Yang L."/>
        </authorList>
    </citation>
    <scope>NUCLEOTIDE SEQUENCE [LARGE SCALE GENOMIC DNA]</scope>
    <source>
        <strain evidence="1">JXDWG</strain>
        <tissue evidence="1">Leaf</tissue>
    </source>
</reference>
<sequence length="99" mass="10391">MGLCISPIYGTCSVESLKAGSKYGCNGTFTKLPFHLIPSPTTFGTPLPSSPLVLCPVSIPESSAVFFTSPSLCPVSIVVNVSFFTLRSSCLVSISGEQR</sequence>
<comment type="caution">
    <text evidence="1">The sequence shown here is derived from an EMBL/GenBank/DDBJ whole genome shotgun (WGS) entry which is preliminary data.</text>
</comment>
<organism evidence="1 2">
    <name type="scientific">Stephania cephalantha</name>
    <dbReference type="NCBI Taxonomy" id="152367"/>
    <lineage>
        <taxon>Eukaryota</taxon>
        <taxon>Viridiplantae</taxon>
        <taxon>Streptophyta</taxon>
        <taxon>Embryophyta</taxon>
        <taxon>Tracheophyta</taxon>
        <taxon>Spermatophyta</taxon>
        <taxon>Magnoliopsida</taxon>
        <taxon>Ranunculales</taxon>
        <taxon>Menispermaceae</taxon>
        <taxon>Menispermoideae</taxon>
        <taxon>Cissampelideae</taxon>
        <taxon>Stephania</taxon>
    </lineage>
</organism>
<protein>
    <submittedName>
        <fullName evidence="1">Uncharacterized protein</fullName>
    </submittedName>
</protein>
<name>A0AAP0P0V0_9MAGN</name>
<accession>A0AAP0P0V0</accession>
<keyword evidence="2" id="KW-1185">Reference proteome</keyword>
<evidence type="ECO:0000313" key="2">
    <source>
        <dbReference type="Proteomes" id="UP001419268"/>
    </source>
</evidence>
<proteinExistence type="predicted"/>
<dbReference type="Proteomes" id="UP001419268">
    <property type="component" value="Unassembled WGS sequence"/>
</dbReference>
<dbReference type="AlphaFoldDB" id="A0AAP0P0V0"/>
<gene>
    <name evidence="1" type="ORF">Scep_014884</name>
</gene>
<dbReference type="EMBL" id="JBBNAG010000006">
    <property type="protein sequence ID" value="KAK9126038.1"/>
    <property type="molecule type" value="Genomic_DNA"/>
</dbReference>
<evidence type="ECO:0000313" key="1">
    <source>
        <dbReference type="EMBL" id="KAK9126038.1"/>
    </source>
</evidence>